<dbReference type="Pfam" id="PF01000">
    <property type="entry name" value="RNA_pol_A_bac"/>
    <property type="match status" value="1"/>
</dbReference>
<evidence type="ECO:0000256" key="3">
    <source>
        <dbReference type="ARBA" id="ARBA00015972"/>
    </source>
</evidence>
<evidence type="ECO:0000256" key="6">
    <source>
        <dbReference type="ARBA" id="ARBA00022695"/>
    </source>
</evidence>
<dbReference type="NCBIfam" id="TIGR02027">
    <property type="entry name" value="rpoA"/>
    <property type="match status" value="1"/>
</dbReference>
<gene>
    <name evidence="12" type="ORF">A2856_02305</name>
</gene>
<name>A0A1F7TKL2_9BACT</name>
<reference evidence="12 13" key="1">
    <citation type="journal article" date="2016" name="Nat. Commun.">
        <title>Thousands of microbial genomes shed light on interconnected biogeochemical processes in an aquifer system.</title>
        <authorList>
            <person name="Anantharaman K."/>
            <person name="Brown C.T."/>
            <person name="Hug L.A."/>
            <person name="Sharon I."/>
            <person name="Castelle C.J."/>
            <person name="Probst A.J."/>
            <person name="Thomas B.C."/>
            <person name="Singh A."/>
            <person name="Wilkins M.J."/>
            <person name="Karaoz U."/>
            <person name="Brodie E.L."/>
            <person name="Williams K.H."/>
            <person name="Hubbard S.S."/>
            <person name="Banfield J.F."/>
        </authorList>
    </citation>
    <scope>NUCLEOTIDE SEQUENCE [LARGE SCALE GENOMIC DNA]</scope>
</reference>
<dbReference type="EMBL" id="MGDT01000007">
    <property type="protein sequence ID" value="OGL66502.1"/>
    <property type="molecule type" value="Genomic_DNA"/>
</dbReference>
<comment type="similarity">
    <text evidence="1">Belongs to the RNA polymerase alpha chain family.</text>
</comment>
<dbReference type="Gene3D" id="2.170.120.12">
    <property type="entry name" value="DNA-directed RNA polymerase, insert domain"/>
    <property type="match status" value="1"/>
</dbReference>
<keyword evidence="7" id="KW-0804">Transcription</keyword>
<keyword evidence="5" id="KW-0808">Transferase</keyword>
<dbReference type="STRING" id="1802385.A2856_02305"/>
<dbReference type="EC" id="2.7.7.6" evidence="2"/>
<evidence type="ECO:0000313" key="12">
    <source>
        <dbReference type="EMBL" id="OGL66502.1"/>
    </source>
</evidence>
<dbReference type="Pfam" id="PF01193">
    <property type="entry name" value="RNA_pol_L"/>
    <property type="match status" value="1"/>
</dbReference>
<evidence type="ECO:0000259" key="11">
    <source>
        <dbReference type="SMART" id="SM00662"/>
    </source>
</evidence>
<dbReference type="NCBIfam" id="NF003519">
    <property type="entry name" value="PRK05182.2-5"/>
    <property type="match status" value="1"/>
</dbReference>
<dbReference type="InterPro" id="IPR036603">
    <property type="entry name" value="RBP11-like"/>
</dbReference>
<evidence type="ECO:0000313" key="13">
    <source>
        <dbReference type="Proteomes" id="UP000177885"/>
    </source>
</evidence>
<dbReference type="GO" id="GO:0006351">
    <property type="term" value="P:DNA-templated transcription"/>
    <property type="evidence" value="ECO:0007669"/>
    <property type="project" value="InterPro"/>
</dbReference>
<dbReference type="SUPFAM" id="SSF56553">
    <property type="entry name" value="Insert subdomain of RNA polymerase alpha subunit"/>
    <property type="match status" value="1"/>
</dbReference>
<evidence type="ECO:0000256" key="9">
    <source>
        <dbReference type="ARBA" id="ARBA00033070"/>
    </source>
</evidence>
<evidence type="ECO:0000256" key="1">
    <source>
        <dbReference type="ARBA" id="ARBA00007123"/>
    </source>
</evidence>
<evidence type="ECO:0000256" key="5">
    <source>
        <dbReference type="ARBA" id="ARBA00022679"/>
    </source>
</evidence>
<dbReference type="AlphaFoldDB" id="A0A1F7TKL2"/>
<comment type="caution">
    <text evidence="12">The sequence shown here is derived from an EMBL/GenBank/DDBJ whole genome shotgun (WGS) entry which is preliminary data.</text>
</comment>
<organism evidence="12 13">
    <name type="scientific">Candidatus Uhrbacteria bacterium RIFCSPHIGHO2_01_FULL_63_20</name>
    <dbReference type="NCBI Taxonomy" id="1802385"/>
    <lineage>
        <taxon>Bacteria</taxon>
        <taxon>Candidatus Uhriibacteriota</taxon>
    </lineage>
</organism>
<dbReference type="FunFam" id="2.170.120.12:FF:000001">
    <property type="entry name" value="DNA-directed RNA polymerase subunit alpha"/>
    <property type="match status" value="1"/>
</dbReference>
<evidence type="ECO:0000256" key="8">
    <source>
        <dbReference type="ARBA" id="ARBA00032524"/>
    </source>
</evidence>
<evidence type="ECO:0000256" key="7">
    <source>
        <dbReference type="ARBA" id="ARBA00023163"/>
    </source>
</evidence>
<dbReference type="GO" id="GO:0005737">
    <property type="term" value="C:cytoplasm"/>
    <property type="evidence" value="ECO:0007669"/>
    <property type="project" value="UniProtKB-ARBA"/>
</dbReference>
<dbReference type="GO" id="GO:0003899">
    <property type="term" value="F:DNA-directed RNA polymerase activity"/>
    <property type="evidence" value="ECO:0007669"/>
    <property type="project" value="UniProtKB-EC"/>
</dbReference>
<keyword evidence="4 12" id="KW-0240">DNA-directed RNA polymerase</keyword>
<evidence type="ECO:0000256" key="4">
    <source>
        <dbReference type="ARBA" id="ARBA00022478"/>
    </source>
</evidence>
<dbReference type="InterPro" id="IPR011262">
    <property type="entry name" value="DNA-dir_RNA_pol_insert"/>
</dbReference>
<dbReference type="GO" id="GO:0000428">
    <property type="term" value="C:DNA-directed RNA polymerase complex"/>
    <property type="evidence" value="ECO:0007669"/>
    <property type="project" value="UniProtKB-KW"/>
</dbReference>
<dbReference type="Gene3D" id="3.30.1360.10">
    <property type="entry name" value="RNA polymerase, RBP11-like subunit"/>
    <property type="match status" value="1"/>
</dbReference>
<dbReference type="CDD" id="cd06928">
    <property type="entry name" value="RNAP_alpha_NTD"/>
    <property type="match status" value="1"/>
</dbReference>
<accession>A0A1F7TKL2</accession>
<dbReference type="SUPFAM" id="SSF55257">
    <property type="entry name" value="RBP11-like subunits of RNA polymerase"/>
    <property type="match status" value="1"/>
</dbReference>
<feature type="domain" description="DNA-directed RNA polymerase RpoA/D/Rpb3-type" evidence="11">
    <location>
        <begin position="20"/>
        <end position="228"/>
    </location>
</feature>
<dbReference type="InterPro" id="IPR011773">
    <property type="entry name" value="DNA-dir_RpoA"/>
</dbReference>
<dbReference type="InterPro" id="IPR036643">
    <property type="entry name" value="RNApol_insert_sf"/>
</dbReference>
<sequence length="242" mass="26014">MENILLPSAIRIEAGHNPNEGILVVEPCFHGYGTTLGNALRRVLLSSLTGAAVTAVRIKGATHEFQAIDGVKEDVLEIILNLKGLRLKCHSDQPVKLTLKAKGEGVVTADDIDKNADVDIVNRDLKIATLTDAKATLEMEITVSRGRGYSPTEERHSEGAELGTIAIDSLFSPVRTVGYKVENTRVGEITNYDKLTMTIETDGTITPDEAVKSAAKTLIDYFSILLQDSAAEPAAKAEEAAE</sequence>
<comment type="catalytic activity">
    <reaction evidence="10">
        <text>RNA(n) + a ribonucleoside 5'-triphosphate = RNA(n+1) + diphosphate</text>
        <dbReference type="Rhea" id="RHEA:21248"/>
        <dbReference type="Rhea" id="RHEA-COMP:14527"/>
        <dbReference type="Rhea" id="RHEA-COMP:17342"/>
        <dbReference type="ChEBI" id="CHEBI:33019"/>
        <dbReference type="ChEBI" id="CHEBI:61557"/>
        <dbReference type="ChEBI" id="CHEBI:140395"/>
        <dbReference type="EC" id="2.7.7.6"/>
    </reaction>
</comment>
<dbReference type="GO" id="GO:0003677">
    <property type="term" value="F:DNA binding"/>
    <property type="evidence" value="ECO:0007669"/>
    <property type="project" value="InterPro"/>
</dbReference>
<evidence type="ECO:0000256" key="2">
    <source>
        <dbReference type="ARBA" id="ARBA00012418"/>
    </source>
</evidence>
<proteinExistence type="inferred from homology"/>
<keyword evidence="6" id="KW-0548">Nucleotidyltransferase</keyword>
<evidence type="ECO:0000256" key="10">
    <source>
        <dbReference type="ARBA" id="ARBA00048552"/>
    </source>
</evidence>
<dbReference type="Proteomes" id="UP000177885">
    <property type="component" value="Unassembled WGS sequence"/>
</dbReference>
<dbReference type="GO" id="GO:0046983">
    <property type="term" value="F:protein dimerization activity"/>
    <property type="evidence" value="ECO:0007669"/>
    <property type="project" value="InterPro"/>
</dbReference>
<dbReference type="SMART" id="SM00662">
    <property type="entry name" value="RPOLD"/>
    <property type="match status" value="1"/>
</dbReference>
<dbReference type="InterPro" id="IPR011263">
    <property type="entry name" value="DNA-dir_RNA_pol_RpoA/D/Rpb3"/>
</dbReference>
<protein>
    <recommendedName>
        <fullName evidence="3">DNA-directed RNA polymerase subunit alpha</fullName>
        <ecNumber evidence="2">2.7.7.6</ecNumber>
    </recommendedName>
    <alternativeName>
        <fullName evidence="9">RNA polymerase subunit alpha</fullName>
    </alternativeName>
    <alternativeName>
        <fullName evidence="8">Transcriptase subunit alpha</fullName>
    </alternativeName>
</protein>